<dbReference type="EC" id="3.6.3.16" evidence="1"/>
<dbReference type="Proteomes" id="UP000254712">
    <property type="component" value="Unassembled WGS sequence"/>
</dbReference>
<gene>
    <name evidence="1" type="primary">arsA_3</name>
    <name evidence="1" type="ORF">NCTC8261_02898</name>
</gene>
<dbReference type="EMBL" id="UGXT01000002">
    <property type="protein sequence ID" value="SUH36637.1"/>
    <property type="molecule type" value="Genomic_DNA"/>
</dbReference>
<evidence type="ECO:0000313" key="1">
    <source>
        <dbReference type="EMBL" id="SUH36637.1"/>
    </source>
</evidence>
<dbReference type="GO" id="GO:0016787">
    <property type="term" value="F:hydrolase activity"/>
    <property type="evidence" value="ECO:0007669"/>
    <property type="project" value="UniProtKB-KW"/>
</dbReference>
<accession>A0A379WR95</accession>
<reference evidence="1 2" key="1">
    <citation type="submission" date="2018-06" db="EMBL/GenBank/DDBJ databases">
        <authorList>
            <consortium name="Pathogen Informatics"/>
            <person name="Doyle S."/>
        </authorList>
    </citation>
    <scope>NUCLEOTIDE SEQUENCE [LARGE SCALE GENOMIC DNA]</scope>
    <source>
        <strain evidence="1 2">NCTC8261</strain>
    </source>
</reference>
<evidence type="ECO:0000313" key="2">
    <source>
        <dbReference type="Proteomes" id="UP000254712"/>
    </source>
</evidence>
<name>A0A379WR95_SALET</name>
<proteinExistence type="predicted"/>
<organism evidence="1 2">
    <name type="scientific">Salmonella enterica I</name>
    <dbReference type="NCBI Taxonomy" id="59201"/>
    <lineage>
        <taxon>Bacteria</taxon>
        <taxon>Pseudomonadati</taxon>
        <taxon>Pseudomonadota</taxon>
        <taxon>Gammaproteobacteria</taxon>
        <taxon>Enterobacterales</taxon>
        <taxon>Enterobacteriaceae</taxon>
        <taxon>Salmonella</taxon>
    </lineage>
</organism>
<dbReference type="AlphaFoldDB" id="A0A379WR95"/>
<keyword evidence="1" id="KW-0378">Hydrolase</keyword>
<protein>
    <submittedName>
        <fullName evidence="1">Arsenical pump-driving ATPase</fullName>
        <ecNumber evidence="1">3.6.3.16</ecNumber>
    </submittedName>
</protein>
<sequence>MTNWPAIGLTQQYLVINGLLPEQETARDKLAQALYQREQQALQHLLITCAHCPAIACR</sequence>